<keyword evidence="1" id="KW-0812">Transmembrane</keyword>
<dbReference type="OrthoDB" id="4510289at2759"/>
<dbReference type="VEuPathDB" id="FungiDB:An01g12100"/>
<feature type="transmembrane region" description="Helical" evidence="1">
    <location>
        <begin position="94"/>
        <end position="120"/>
    </location>
</feature>
<dbReference type="Proteomes" id="UP001144191">
    <property type="component" value="Unassembled WGS sequence"/>
</dbReference>
<comment type="caution">
    <text evidence="2">The sequence shown here is derived from an EMBL/GenBank/DDBJ whole genome shotgun (WGS) entry which is preliminary data.</text>
</comment>
<dbReference type="EMBL" id="BRPB01000082">
    <property type="protein sequence ID" value="GLA53559.1"/>
    <property type="molecule type" value="Genomic_DNA"/>
</dbReference>
<evidence type="ECO:0000313" key="3">
    <source>
        <dbReference type="Proteomes" id="UP001144191"/>
    </source>
</evidence>
<organism evidence="2 3">
    <name type="scientific">Aspergillus niger</name>
    <dbReference type="NCBI Taxonomy" id="5061"/>
    <lineage>
        <taxon>Eukaryota</taxon>
        <taxon>Fungi</taxon>
        <taxon>Dikarya</taxon>
        <taxon>Ascomycota</taxon>
        <taxon>Pezizomycotina</taxon>
        <taxon>Eurotiomycetes</taxon>
        <taxon>Eurotiomycetidae</taxon>
        <taxon>Eurotiales</taxon>
        <taxon>Aspergillaceae</taxon>
        <taxon>Aspergillus</taxon>
        <taxon>Aspergillus subgen. Circumdati</taxon>
    </lineage>
</organism>
<evidence type="ECO:0000313" key="2">
    <source>
        <dbReference type="EMBL" id="GLA53559.1"/>
    </source>
</evidence>
<gene>
    <name evidence="2" type="ORF">AnigIFM63604_010854</name>
</gene>
<sequence>MTTSATSTPLPWLTATFSYANMFTVGTLYAASALHAELPRSSGISPDWAMASFESARVGLSVGLSKAAALIDRHCAPRVAGRGAMLMTGLSTQYASFASIIAAFFLGGIGVGWTYLIVVITVSQALPQSLVHLHQQVTVDQYGWNIME</sequence>
<dbReference type="InterPro" id="IPR036259">
    <property type="entry name" value="MFS_trans_sf"/>
</dbReference>
<dbReference type="VEuPathDB" id="FungiDB:ATCC64974_13700"/>
<dbReference type="SUPFAM" id="SSF103473">
    <property type="entry name" value="MFS general substrate transporter"/>
    <property type="match status" value="1"/>
</dbReference>
<accession>A0A3F3R644</accession>
<evidence type="ECO:0000256" key="1">
    <source>
        <dbReference type="SAM" id="Phobius"/>
    </source>
</evidence>
<protein>
    <submittedName>
        <fullName evidence="2">Uncharacterized protein</fullName>
    </submittedName>
</protein>
<reference evidence="2" key="1">
    <citation type="submission" date="2022-07" db="EMBL/GenBank/DDBJ databases">
        <title>Taxonomy of Aspergillus series Nigri: significant species reduction supported by multi-species coalescent approaches.</title>
        <authorList>
            <person name="Bian C."/>
            <person name="Kusuya Y."/>
            <person name="Sklenar F."/>
            <person name="D'hooge E."/>
            <person name="Yaguchi T."/>
            <person name="Takahashi H."/>
            <person name="Hubka V."/>
        </authorList>
    </citation>
    <scope>NUCLEOTIDE SEQUENCE</scope>
    <source>
        <strain evidence="2">IFM 63604</strain>
    </source>
</reference>
<keyword evidence="1" id="KW-0472">Membrane</keyword>
<name>A0A3F3R644_ASPNG</name>
<dbReference type="AlphaFoldDB" id="A0A3F3R644"/>
<keyword evidence="1" id="KW-1133">Transmembrane helix</keyword>
<dbReference type="VEuPathDB" id="FungiDB:M747DRAFT_286101"/>
<proteinExistence type="predicted"/>
<feature type="transmembrane region" description="Helical" evidence="1">
    <location>
        <begin position="12"/>
        <end position="31"/>
    </location>
</feature>
<dbReference type="VEuPathDB" id="FungiDB:ASPNIDRAFT2_1156784"/>